<accession>A0ABT3IL29</accession>
<gene>
    <name evidence="1" type="ORF">OL497_12050</name>
</gene>
<protein>
    <submittedName>
        <fullName evidence="1">Uncharacterized protein</fullName>
    </submittedName>
</protein>
<name>A0ABT3IL29_9BACT</name>
<reference evidence="1 2" key="1">
    <citation type="submission" date="2022-10" db="EMBL/GenBank/DDBJ databases">
        <title>Chitinophaga nivalis PC15 sp. nov., isolated from Pyeongchang county, South Korea.</title>
        <authorList>
            <person name="Trinh H.N."/>
        </authorList>
    </citation>
    <scope>NUCLEOTIDE SEQUENCE [LARGE SCALE GENOMIC DNA]</scope>
    <source>
        <strain evidence="1 2">PC14</strain>
    </source>
</reference>
<proteinExistence type="predicted"/>
<sequence length="72" mass="8225">MAYWIPLPALFRYAAGERVALFGTAIKRTTVPVTDNYNPVKKIKWQFGENNQHGLSPEETADILILMQYRLG</sequence>
<evidence type="ECO:0000313" key="1">
    <source>
        <dbReference type="EMBL" id="MCW3484633.1"/>
    </source>
</evidence>
<comment type="caution">
    <text evidence="1">The sequence shown here is derived from an EMBL/GenBank/DDBJ whole genome shotgun (WGS) entry which is preliminary data.</text>
</comment>
<dbReference type="EMBL" id="JAPDNS010000001">
    <property type="protein sequence ID" value="MCW3484633.1"/>
    <property type="molecule type" value="Genomic_DNA"/>
</dbReference>
<keyword evidence="2" id="KW-1185">Reference proteome</keyword>
<evidence type="ECO:0000313" key="2">
    <source>
        <dbReference type="Proteomes" id="UP001207742"/>
    </source>
</evidence>
<organism evidence="1 2">
    <name type="scientific">Chitinophaga nivalis</name>
    <dbReference type="NCBI Taxonomy" id="2991709"/>
    <lineage>
        <taxon>Bacteria</taxon>
        <taxon>Pseudomonadati</taxon>
        <taxon>Bacteroidota</taxon>
        <taxon>Chitinophagia</taxon>
        <taxon>Chitinophagales</taxon>
        <taxon>Chitinophagaceae</taxon>
        <taxon>Chitinophaga</taxon>
    </lineage>
</organism>
<dbReference type="RefSeq" id="WP_264730411.1">
    <property type="nucleotide sequence ID" value="NZ_JAPDNR010000001.1"/>
</dbReference>
<dbReference type="Proteomes" id="UP001207742">
    <property type="component" value="Unassembled WGS sequence"/>
</dbReference>